<dbReference type="RefSeq" id="WP_153759632.1">
    <property type="nucleotide sequence ID" value="NZ_CP045851.1"/>
</dbReference>
<gene>
    <name evidence="3" type="ORF">GH723_10690</name>
</gene>
<feature type="compositionally biased region" description="Low complexity" evidence="1">
    <location>
        <begin position="89"/>
        <end position="114"/>
    </location>
</feature>
<keyword evidence="4" id="KW-1185">Reference proteome</keyword>
<proteinExistence type="predicted"/>
<feature type="region of interest" description="Disordered" evidence="1">
    <location>
        <begin position="81"/>
        <end position="119"/>
    </location>
</feature>
<protein>
    <submittedName>
        <fullName evidence="3">Zinc-ribbon domain-containing protein</fullName>
    </submittedName>
</protein>
<accession>A0A5Q2RQQ3</accession>
<name>A0A5Q2RQQ3_9ACTN</name>
<evidence type="ECO:0000256" key="1">
    <source>
        <dbReference type="SAM" id="MobiDB-lite"/>
    </source>
</evidence>
<evidence type="ECO:0000313" key="3">
    <source>
        <dbReference type="EMBL" id="QGG95525.1"/>
    </source>
</evidence>
<dbReference type="SUPFAM" id="SSF63829">
    <property type="entry name" value="Calcium-dependent phosphotriesterase"/>
    <property type="match status" value="1"/>
</dbReference>
<reference evidence="3 4" key="1">
    <citation type="submission" date="2019-11" db="EMBL/GenBank/DDBJ databases">
        <authorList>
            <person name="He Y."/>
        </authorList>
    </citation>
    <scope>NUCLEOTIDE SEQUENCE [LARGE SCALE GENOMIC DNA]</scope>
    <source>
        <strain evidence="3 4">SCSIO 58843</strain>
    </source>
</reference>
<evidence type="ECO:0000313" key="4">
    <source>
        <dbReference type="Proteomes" id="UP000334019"/>
    </source>
</evidence>
<dbReference type="Proteomes" id="UP000334019">
    <property type="component" value="Chromosome"/>
</dbReference>
<dbReference type="AlphaFoldDB" id="A0A5Q2RQQ3"/>
<dbReference type="EMBL" id="CP045851">
    <property type="protein sequence ID" value="QGG95525.1"/>
    <property type="molecule type" value="Genomic_DNA"/>
</dbReference>
<dbReference type="KEGG" id="atq:GH723_10690"/>
<organism evidence="3 4">
    <name type="scientific">Actinomarinicola tropica</name>
    <dbReference type="NCBI Taxonomy" id="2789776"/>
    <lineage>
        <taxon>Bacteria</taxon>
        <taxon>Bacillati</taxon>
        <taxon>Actinomycetota</taxon>
        <taxon>Acidimicrobiia</taxon>
        <taxon>Acidimicrobiales</taxon>
        <taxon>Iamiaceae</taxon>
        <taxon>Actinomarinicola</taxon>
    </lineage>
</organism>
<dbReference type="InterPro" id="IPR026870">
    <property type="entry name" value="Zinc_ribbon_dom"/>
</dbReference>
<sequence length="431" mass="44156">MAGAGRCASCGAELPAGASFCPRCGASVGSVPVIPLVGEGPGDASSGEPSEGSSRSARTVAGVVLGVLAVVVGLSLFAGGDDGAEDDAAPTSSSTTSTTRQRTTTTRPRATTTTVPGEVPPLLADGLTVDGHGTAVVAVTPEGIVAVDPSTGTEVVLGAPDPEVEVRHLQWTGDVLVASGAQRIWWWADDGWREVELGDRRVDWIDPSGTVLLAGEGPVPDLGAVRPDGTLEVLEAAAATWGSGGAIGMVSEGAVFSTFDGIFLAGRDGPRRIASGRLLDVAGDVVLRHSCDDTFECRVSLGRIRNGELVDETVLDPLPVAAELWSGSASPDGRSAWVAGWDPSVPEELTWVGGADGWVDLPLLGPGRESTQWSADGRALFWIDQLTALRVAEIGSGGEPSVVGLDRGRLRSGDMGWLVAFVPLDVLPFGG</sequence>
<dbReference type="Pfam" id="PF13240">
    <property type="entry name" value="Zn_Ribbon_1"/>
    <property type="match status" value="1"/>
</dbReference>
<feature type="domain" description="Zinc-ribbon" evidence="2">
    <location>
        <begin position="7"/>
        <end position="28"/>
    </location>
</feature>
<evidence type="ECO:0000259" key="2">
    <source>
        <dbReference type="Pfam" id="PF13240"/>
    </source>
</evidence>